<proteinExistence type="predicted"/>
<evidence type="ECO:0000313" key="2">
    <source>
        <dbReference type="Proteomes" id="UP000807353"/>
    </source>
</evidence>
<organism evidence="1 2">
    <name type="scientific">Collybia nuda</name>
    <dbReference type="NCBI Taxonomy" id="64659"/>
    <lineage>
        <taxon>Eukaryota</taxon>
        <taxon>Fungi</taxon>
        <taxon>Dikarya</taxon>
        <taxon>Basidiomycota</taxon>
        <taxon>Agaricomycotina</taxon>
        <taxon>Agaricomycetes</taxon>
        <taxon>Agaricomycetidae</taxon>
        <taxon>Agaricales</taxon>
        <taxon>Tricholomatineae</taxon>
        <taxon>Clitocybaceae</taxon>
        <taxon>Collybia</taxon>
    </lineage>
</organism>
<dbReference type="Proteomes" id="UP000807353">
    <property type="component" value="Unassembled WGS sequence"/>
</dbReference>
<dbReference type="EMBL" id="MU150376">
    <property type="protein sequence ID" value="KAF9457334.1"/>
    <property type="molecule type" value="Genomic_DNA"/>
</dbReference>
<reference evidence="1" key="1">
    <citation type="submission" date="2020-11" db="EMBL/GenBank/DDBJ databases">
        <authorList>
            <consortium name="DOE Joint Genome Institute"/>
            <person name="Ahrendt S."/>
            <person name="Riley R."/>
            <person name="Andreopoulos W."/>
            <person name="Labutti K."/>
            <person name="Pangilinan J."/>
            <person name="Ruiz-Duenas F.J."/>
            <person name="Barrasa J.M."/>
            <person name="Sanchez-Garcia M."/>
            <person name="Camarero S."/>
            <person name="Miyauchi S."/>
            <person name="Serrano A."/>
            <person name="Linde D."/>
            <person name="Babiker R."/>
            <person name="Drula E."/>
            <person name="Ayuso-Fernandez I."/>
            <person name="Pacheco R."/>
            <person name="Padilla G."/>
            <person name="Ferreira P."/>
            <person name="Barriuso J."/>
            <person name="Kellner H."/>
            <person name="Castanera R."/>
            <person name="Alfaro M."/>
            <person name="Ramirez L."/>
            <person name="Pisabarro A.G."/>
            <person name="Kuo A."/>
            <person name="Tritt A."/>
            <person name="Lipzen A."/>
            <person name="He G."/>
            <person name="Yan M."/>
            <person name="Ng V."/>
            <person name="Cullen D."/>
            <person name="Martin F."/>
            <person name="Rosso M.-N."/>
            <person name="Henrissat B."/>
            <person name="Hibbett D."/>
            <person name="Martinez A.T."/>
            <person name="Grigoriev I.V."/>
        </authorList>
    </citation>
    <scope>NUCLEOTIDE SEQUENCE</scope>
    <source>
        <strain evidence="1">CBS 247.69</strain>
    </source>
</reference>
<keyword evidence="2" id="KW-1185">Reference proteome</keyword>
<accession>A0A9P5XV82</accession>
<gene>
    <name evidence="1" type="ORF">BDZ94DRAFT_237765</name>
</gene>
<name>A0A9P5XV82_9AGAR</name>
<protein>
    <submittedName>
        <fullName evidence="1">Uncharacterized protein</fullName>
    </submittedName>
</protein>
<sequence>MESSTLVGLCQLLCARAEKESGLRRGCLLGMVVRVVGGTATAVAPTYRSKWVYKLAAEIFRRITGLMPPICMQHHKDRIYYNVVLSASRSSWGAISQRGRTRSPYGYTNLVFHWIRVRLTFINAVIDNILERTRMDLWPTSYLTNRRE</sequence>
<dbReference type="AlphaFoldDB" id="A0A9P5XV82"/>
<comment type="caution">
    <text evidence="1">The sequence shown here is derived from an EMBL/GenBank/DDBJ whole genome shotgun (WGS) entry which is preliminary data.</text>
</comment>
<evidence type="ECO:0000313" key="1">
    <source>
        <dbReference type="EMBL" id="KAF9457334.1"/>
    </source>
</evidence>